<gene>
    <name evidence="1" type="ORF">T05_1144</name>
</gene>
<dbReference type="Proteomes" id="UP000055048">
    <property type="component" value="Unassembled WGS sequence"/>
</dbReference>
<name>A0A0V0TKK6_9BILA</name>
<sequence length="90" mass="10409">MFAVSSDSYKNIPARLLNGTGANNETVQDFWSSVSSLELRLRSMYLDFHKNVISLYNIFNFSSDKLTSKEYLQNRLKQYFNLNGSVVELE</sequence>
<dbReference type="AlphaFoldDB" id="A0A0V0TKK6"/>
<proteinExistence type="predicted"/>
<comment type="caution">
    <text evidence="1">The sequence shown here is derived from an EMBL/GenBank/DDBJ whole genome shotgun (WGS) entry which is preliminary data.</text>
</comment>
<organism evidence="1 2">
    <name type="scientific">Trichinella murrelli</name>
    <dbReference type="NCBI Taxonomy" id="144512"/>
    <lineage>
        <taxon>Eukaryota</taxon>
        <taxon>Metazoa</taxon>
        <taxon>Ecdysozoa</taxon>
        <taxon>Nematoda</taxon>
        <taxon>Enoplea</taxon>
        <taxon>Dorylaimia</taxon>
        <taxon>Trichinellida</taxon>
        <taxon>Trichinellidae</taxon>
        <taxon>Trichinella</taxon>
    </lineage>
</organism>
<evidence type="ECO:0000313" key="2">
    <source>
        <dbReference type="Proteomes" id="UP000055048"/>
    </source>
</evidence>
<keyword evidence="2" id="KW-1185">Reference proteome</keyword>
<evidence type="ECO:0000313" key="1">
    <source>
        <dbReference type="EMBL" id="KRX39545.1"/>
    </source>
</evidence>
<protein>
    <submittedName>
        <fullName evidence="1">Uncharacterized protein</fullName>
    </submittedName>
</protein>
<dbReference type="EMBL" id="JYDJ01000230">
    <property type="protein sequence ID" value="KRX39545.1"/>
    <property type="molecule type" value="Genomic_DNA"/>
</dbReference>
<accession>A0A0V0TKK6</accession>
<reference evidence="1 2" key="1">
    <citation type="submission" date="2015-01" db="EMBL/GenBank/DDBJ databases">
        <title>Evolution of Trichinella species and genotypes.</title>
        <authorList>
            <person name="Korhonen P.K."/>
            <person name="Edoardo P."/>
            <person name="Giuseppe L.R."/>
            <person name="Gasser R.B."/>
        </authorList>
    </citation>
    <scope>NUCLEOTIDE SEQUENCE [LARGE SCALE GENOMIC DNA]</scope>
    <source>
        <strain evidence="1">ISS417</strain>
    </source>
</reference>